<evidence type="ECO:0000256" key="1">
    <source>
        <dbReference type="SAM" id="MobiDB-lite"/>
    </source>
</evidence>
<name>A0A381NJ02_9ZZZZ</name>
<feature type="region of interest" description="Disordered" evidence="1">
    <location>
        <begin position="45"/>
        <end position="71"/>
    </location>
</feature>
<sequence length="71" mass="8118">MGHYFWKTKNVPEAILQFTQARDTFAALKNQMGYDHMSAVLKKLRTGQSHGHNIPDEGLIHHNSPPPKRSH</sequence>
<dbReference type="AlphaFoldDB" id="A0A381NJ02"/>
<organism evidence="2">
    <name type="scientific">marine metagenome</name>
    <dbReference type="NCBI Taxonomy" id="408172"/>
    <lineage>
        <taxon>unclassified sequences</taxon>
        <taxon>metagenomes</taxon>
        <taxon>ecological metagenomes</taxon>
    </lineage>
</organism>
<gene>
    <name evidence="2" type="ORF">METZ01_LOCUS7213</name>
</gene>
<evidence type="ECO:0000313" key="2">
    <source>
        <dbReference type="EMBL" id="SUZ54359.1"/>
    </source>
</evidence>
<proteinExistence type="predicted"/>
<dbReference type="EMBL" id="UINC01000383">
    <property type="protein sequence ID" value="SUZ54359.1"/>
    <property type="molecule type" value="Genomic_DNA"/>
</dbReference>
<accession>A0A381NJ02</accession>
<protein>
    <submittedName>
        <fullName evidence="2">Uncharacterized protein</fullName>
    </submittedName>
</protein>
<reference evidence="2" key="1">
    <citation type="submission" date="2018-05" db="EMBL/GenBank/DDBJ databases">
        <authorList>
            <person name="Lanie J.A."/>
            <person name="Ng W.-L."/>
            <person name="Kazmierczak K.M."/>
            <person name="Andrzejewski T.M."/>
            <person name="Davidsen T.M."/>
            <person name="Wayne K.J."/>
            <person name="Tettelin H."/>
            <person name="Glass J.I."/>
            <person name="Rusch D."/>
            <person name="Podicherti R."/>
            <person name="Tsui H.-C.T."/>
            <person name="Winkler M.E."/>
        </authorList>
    </citation>
    <scope>NUCLEOTIDE SEQUENCE</scope>
</reference>